<dbReference type="SUPFAM" id="SSF58104">
    <property type="entry name" value="Methyl-accepting chemotaxis protein (MCP) signaling domain"/>
    <property type="match status" value="1"/>
</dbReference>
<dbReference type="EMBL" id="CP022347">
    <property type="protein sequence ID" value="ASQ29843.1"/>
    <property type="molecule type" value="Genomic_DNA"/>
</dbReference>
<dbReference type="PANTHER" id="PTHR32089">
    <property type="entry name" value="METHYL-ACCEPTING CHEMOTAXIS PROTEIN MCPB"/>
    <property type="match status" value="1"/>
</dbReference>
<proteinExistence type="predicted"/>
<gene>
    <name evidence="5" type="ORF">CAV_0171</name>
</gene>
<evidence type="ECO:0000313" key="5">
    <source>
        <dbReference type="EMBL" id="ASQ29843.1"/>
    </source>
</evidence>
<protein>
    <submittedName>
        <fullName evidence="5">MCP-domain signal transduction protein</fullName>
    </submittedName>
</protein>
<evidence type="ECO:0000256" key="2">
    <source>
        <dbReference type="PROSITE-ProRule" id="PRU00284"/>
    </source>
</evidence>
<accession>A0A222MV63</accession>
<dbReference type="Proteomes" id="UP000201169">
    <property type="component" value="Chromosome"/>
</dbReference>
<evidence type="ECO:0000259" key="4">
    <source>
        <dbReference type="PROSITE" id="PS50111"/>
    </source>
</evidence>
<keyword evidence="6" id="KW-1185">Reference proteome</keyword>
<reference evidence="5 6" key="1">
    <citation type="submission" date="2017-07" db="EMBL/GenBank/DDBJ databases">
        <title>Analysis of two Campylobacter avium genomes and identification of a novel hippuricase gene.</title>
        <authorList>
            <person name="Miller W.G."/>
            <person name="Chapman M.H."/>
            <person name="Yee E."/>
            <person name="Revez J."/>
            <person name="Bono J.L."/>
            <person name="Rossi M."/>
        </authorList>
    </citation>
    <scope>NUCLEOTIDE SEQUENCE [LARGE SCALE GENOMIC DNA]</scope>
    <source>
        <strain evidence="5 6">LMG 24591</strain>
    </source>
</reference>
<dbReference type="AlphaFoldDB" id="A0A222MV63"/>
<sequence length="701" mass="76989">MFSRLSIGSKIMFSIGFVVFIALVSLTLILSTQMSKSMRSNAEAIVSSQSENYGHYMEGMFHEISSLSKNTSNTLNNIFKANHINNVSADRIDDIVSSLALSSPYTAYAFFYIPNAPEHLKTNPLFQTQSGETVMFFEDTSGSGTSTPAQANDSVVNFASVQDIINSAKNGQKIDHVVIGEPRAMSFSDRNFIGISFAYPVYGQGGRFVGVLGAVFDFTVAKKYITDPKVLNFEGEIRALLYQDGTIAFHQVQDRELKKLQDLLDKDANAKAIQALDKNEKGIFEYKATNGVDTYLSIYPFTIYGADSSWMMLIAAPTKSILEDLNSLLVVFTLTSAIALIIVLAAIWFLVRLTVSSRLPTIVLALERLFKYINHEVNNIEPIKIRAKDELGKIGLMINENAKNTQRALEKDSNLVKEALDVINHTRGGHATRRITLQGSNPQLNSLKDSVNQLLDLLSTAIGNDLPELNRVFDSFVKLDFSTEVKEAKGRVEIVTNTLGEEIRKMLKTSASYANKLSTRADELKESMQKLTDGSKAQANSLEQSAAAVEEISSSMQNISGKTEDVARQADDIKSIVEVIKDIADQTNLLALNAAIEAARAGEHGRGFAVVADEVRQLAERTGKSLSEIEANINLLVQSVNEVSESIREQTAGVTQINESIAELESVTRENVSVANDTNSITEEVNTIASDILTDVNKKRF</sequence>
<dbReference type="PANTHER" id="PTHR32089:SF112">
    <property type="entry name" value="LYSOZYME-LIKE PROTEIN-RELATED"/>
    <property type="match status" value="1"/>
</dbReference>
<dbReference type="GO" id="GO:0007165">
    <property type="term" value="P:signal transduction"/>
    <property type="evidence" value="ECO:0007669"/>
    <property type="project" value="UniProtKB-KW"/>
</dbReference>
<keyword evidence="3" id="KW-0812">Transmembrane</keyword>
<feature type="transmembrane region" description="Helical" evidence="3">
    <location>
        <begin position="328"/>
        <end position="351"/>
    </location>
</feature>
<dbReference type="Gene3D" id="1.20.120.1530">
    <property type="match status" value="1"/>
</dbReference>
<dbReference type="SMART" id="SM00283">
    <property type="entry name" value="MA"/>
    <property type="match status" value="1"/>
</dbReference>
<dbReference type="Gene3D" id="3.30.450.20">
    <property type="entry name" value="PAS domain"/>
    <property type="match status" value="1"/>
</dbReference>
<keyword evidence="3" id="KW-1133">Transmembrane helix</keyword>
<name>A0A222MV63_9BACT</name>
<dbReference type="CDD" id="cd18773">
    <property type="entry name" value="PDC1_HK_sensor"/>
    <property type="match status" value="1"/>
</dbReference>
<dbReference type="Pfam" id="PF00015">
    <property type="entry name" value="MCPsignal"/>
    <property type="match status" value="1"/>
</dbReference>
<dbReference type="Gene3D" id="1.10.287.950">
    <property type="entry name" value="Methyl-accepting chemotaxis protein"/>
    <property type="match status" value="1"/>
</dbReference>
<keyword evidence="3" id="KW-0472">Membrane</keyword>
<organism evidence="5 6">
    <name type="scientific">Campylobacter avium LMG 24591</name>
    <dbReference type="NCBI Taxonomy" id="522484"/>
    <lineage>
        <taxon>Bacteria</taxon>
        <taxon>Pseudomonadati</taxon>
        <taxon>Campylobacterota</taxon>
        <taxon>Epsilonproteobacteria</taxon>
        <taxon>Campylobacterales</taxon>
        <taxon>Campylobacteraceae</taxon>
        <taxon>Campylobacter</taxon>
    </lineage>
</organism>
<keyword evidence="1 2" id="KW-0807">Transducer</keyword>
<evidence type="ECO:0000256" key="3">
    <source>
        <dbReference type="SAM" id="Phobius"/>
    </source>
</evidence>
<feature type="transmembrane region" description="Helical" evidence="3">
    <location>
        <begin position="12"/>
        <end position="30"/>
    </location>
</feature>
<evidence type="ECO:0000256" key="1">
    <source>
        <dbReference type="ARBA" id="ARBA00023224"/>
    </source>
</evidence>
<feature type="domain" description="Methyl-accepting transducer" evidence="4">
    <location>
        <begin position="501"/>
        <end position="691"/>
    </location>
</feature>
<dbReference type="InterPro" id="IPR004089">
    <property type="entry name" value="MCPsignal_dom"/>
</dbReference>
<dbReference type="KEGG" id="cavi:CAV_0171"/>
<evidence type="ECO:0000313" key="6">
    <source>
        <dbReference type="Proteomes" id="UP000201169"/>
    </source>
</evidence>
<dbReference type="PROSITE" id="PS50111">
    <property type="entry name" value="CHEMOTAXIS_TRANSDUC_2"/>
    <property type="match status" value="1"/>
</dbReference>
<dbReference type="GO" id="GO:0016020">
    <property type="term" value="C:membrane"/>
    <property type="evidence" value="ECO:0007669"/>
    <property type="project" value="InterPro"/>
</dbReference>